<comment type="subcellular location">
    <subcellularLocation>
        <location evidence="1">Periplasm</location>
    </subcellularLocation>
</comment>
<dbReference type="PANTHER" id="PTHR43649">
    <property type="entry name" value="ARABINOSE-BINDING PROTEIN-RELATED"/>
    <property type="match status" value="1"/>
</dbReference>
<dbReference type="Gene3D" id="3.40.190.10">
    <property type="entry name" value="Periplasmic binding protein-like II"/>
    <property type="match status" value="1"/>
</dbReference>
<evidence type="ECO:0000256" key="1">
    <source>
        <dbReference type="ARBA" id="ARBA00004418"/>
    </source>
</evidence>
<dbReference type="EMBL" id="QPJM01000001">
    <property type="protein sequence ID" value="RCW87486.1"/>
    <property type="molecule type" value="Genomic_DNA"/>
</dbReference>
<protein>
    <submittedName>
        <fullName evidence="6">Carbohydrate ABC transporter substrate-binding protein (CUT1 family)</fullName>
    </submittedName>
</protein>
<evidence type="ECO:0000313" key="6">
    <source>
        <dbReference type="EMBL" id="RCW87486.1"/>
    </source>
</evidence>
<evidence type="ECO:0000256" key="2">
    <source>
        <dbReference type="ARBA" id="ARBA00008520"/>
    </source>
</evidence>
<keyword evidence="5" id="KW-0574">Periplasm</keyword>
<keyword evidence="7" id="KW-1185">Reference proteome</keyword>
<dbReference type="SUPFAM" id="SSF53850">
    <property type="entry name" value="Periplasmic binding protein-like II"/>
    <property type="match status" value="1"/>
</dbReference>
<sequence>MSAIKLKGMTWSHPRGFDPMVACSKLWKEQTGIDIEWEKRSLQDFESFPVEELARKYDLIVIDHPHVGQITAEDCLAPLDVPGRETEQQALSAGSVGQSYPSYHWQGRQWAFPIDTATHVCAWRPDLLEDSPASWDEVMGLAKAGRVLLPLRPPHSLMTFYTLSGNVGSPCAVTGELIDLESGIRTFGMMREIVALIDPACFEMDPIAALEKMSEAGSYIACAPLIYGYVNYAIDGFRPNLVAFADIPAAGDGGPAGSALGGTGIGVSAFSTNRTAAIDFAYWISSGDVQRGPYASAGGQPAHADAWEDETVNKATTSFYAATRKTLEAAWVRPRHKGYMDFQEAASDRLNAGLLHRHAAPNVIDDLNALFRQSFAG</sequence>
<evidence type="ECO:0000256" key="5">
    <source>
        <dbReference type="ARBA" id="ARBA00022764"/>
    </source>
</evidence>
<comment type="caution">
    <text evidence="6">The sequence shown here is derived from an EMBL/GenBank/DDBJ whole genome shotgun (WGS) entry which is preliminary data.</text>
</comment>
<dbReference type="InterPro" id="IPR006059">
    <property type="entry name" value="SBP"/>
</dbReference>
<dbReference type="GO" id="GO:0042597">
    <property type="term" value="C:periplasmic space"/>
    <property type="evidence" value="ECO:0007669"/>
    <property type="project" value="UniProtKB-SubCell"/>
</dbReference>
<organism evidence="6 7">
    <name type="scientific">Phyllobacterium bourgognense</name>
    <dbReference type="NCBI Taxonomy" id="314236"/>
    <lineage>
        <taxon>Bacteria</taxon>
        <taxon>Pseudomonadati</taxon>
        <taxon>Pseudomonadota</taxon>
        <taxon>Alphaproteobacteria</taxon>
        <taxon>Hyphomicrobiales</taxon>
        <taxon>Phyllobacteriaceae</taxon>
        <taxon>Phyllobacterium</taxon>
    </lineage>
</organism>
<evidence type="ECO:0000256" key="3">
    <source>
        <dbReference type="ARBA" id="ARBA00022448"/>
    </source>
</evidence>
<dbReference type="InterPro" id="IPR050490">
    <property type="entry name" value="Bact_solute-bd_prot1"/>
</dbReference>
<evidence type="ECO:0000256" key="4">
    <source>
        <dbReference type="ARBA" id="ARBA00022729"/>
    </source>
</evidence>
<evidence type="ECO:0000313" key="7">
    <source>
        <dbReference type="Proteomes" id="UP000253324"/>
    </source>
</evidence>
<name>A0A368Z7L4_9HYPH</name>
<gene>
    <name evidence="6" type="ORF">C7476_101249</name>
</gene>
<dbReference type="RefSeq" id="WP_245426005.1">
    <property type="nucleotide sequence ID" value="NZ_QPJM01000001.1"/>
</dbReference>
<keyword evidence="3" id="KW-0813">Transport</keyword>
<dbReference type="Pfam" id="PF13416">
    <property type="entry name" value="SBP_bac_8"/>
    <property type="match status" value="1"/>
</dbReference>
<accession>A0A368Z7L4</accession>
<reference evidence="6 7" key="1">
    <citation type="submission" date="2018-07" db="EMBL/GenBank/DDBJ databases">
        <title>Genomic Encyclopedia of Type Strains, Phase III (KMG-III): the genomes of soil and plant-associated and newly described type strains.</title>
        <authorList>
            <person name="Whitman W."/>
        </authorList>
    </citation>
    <scope>NUCLEOTIDE SEQUENCE [LARGE SCALE GENOMIC DNA]</scope>
    <source>
        <strain evidence="6 7">31-25a</strain>
    </source>
</reference>
<dbReference type="PANTHER" id="PTHR43649:SF34">
    <property type="entry name" value="ABC TRANSPORTER PERIPLASMIC-BINDING PROTEIN YCJN-RELATED"/>
    <property type="match status" value="1"/>
</dbReference>
<dbReference type="Proteomes" id="UP000253324">
    <property type="component" value="Unassembled WGS sequence"/>
</dbReference>
<dbReference type="AlphaFoldDB" id="A0A368Z7L4"/>
<proteinExistence type="inferred from homology"/>
<comment type="similarity">
    <text evidence="2">Belongs to the bacterial solute-binding protein 1 family.</text>
</comment>
<keyword evidence="4" id="KW-0732">Signal</keyword>